<dbReference type="PANTHER" id="PTHR43434">
    <property type="entry name" value="PHOSPHOGLYCOLATE PHOSPHATASE"/>
    <property type="match status" value="1"/>
</dbReference>
<dbReference type="InterPro" id="IPR023198">
    <property type="entry name" value="PGP-like_dom2"/>
</dbReference>
<dbReference type="EMBL" id="LOJF01000001">
    <property type="protein sequence ID" value="KUH59431.1"/>
    <property type="molecule type" value="Genomic_DNA"/>
</dbReference>
<dbReference type="Gene3D" id="3.40.50.1000">
    <property type="entry name" value="HAD superfamily/HAD-like"/>
    <property type="match status" value="1"/>
</dbReference>
<gene>
    <name evidence="1" type="ORF">AUL39_03725</name>
</gene>
<dbReference type="SFLD" id="SFLDG01129">
    <property type="entry name" value="C1.5:_HAD__Beta-PGM__Phosphata"/>
    <property type="match status" value="1"/>
</dbReference>
<proteinExistence type="predicted"/>
<protein>
    <recommendedName>
        <fullName evidence="3">Phosphoglycolate phosphatase</fullName>
    </recommendedName>
</protein>
<reference evidence="1 2" key="1">
    <citation type="submission" date="2015-12" db="EMBL/GenBank/DDBJ databases">
        <title>Draft Genome Sequence of Olsenella scatoligenes SK9K4T; a Producer of 3-Methylindole- (skatole) and 4-Methylphenol- (p-cresol) Isolated from Pig Feces.</title>
        <authorList>
            <person name="Li X."/>
            <person name="Borg B."/>
            <person name="Canibe N."/>
        </authorList>
    </citation>
    <scope>NUCLEOTIDE SEQUENCE [LARGE SCALE GENOMIC DNA]</scope>
    <source>
        <strain evidence="1 2">SK9K4</strain>
    </source>
</reference>
<dbReference type="OrthoDB" id="9776368at2"/>
<dbReference type="PANTHER" id="PTHR43434:SF1">
    <property type="entry name" value="PHOSPHOGLYCOLATE PHOSPHATASE"/>
    <property type="match status" value="1"/>
</dbReference>
<dbReference type="SFLD" id="SFLDS00003">
    <property type="entry name" value="Haloacid_Dehalogenase"/>
    <property type="match status" value="1"/>
</dbReference>
<dbReference type="GO" id="GO:0008967">
    <property type="term" value="F:phosphoglycolate phosphatase activity"/>
    <property type="evidence" value="ECO:0007669"/>
    <property type="project" value="TreeGrafter"/>
</dbReference>
<dbReference type="GO" id="GO:0006281">
    <property type="term" value="P:DNA repair"/>
    <property type="evidence" value="ECO:0007669"/>
    <property type="project" value="TreeGrafter"/>
</dbReference>
<dbReference type="STRING" id="1299998.AUL39_03725"/>
<dbReference type="GO" id="GO:0005829">
    <property type="term" value="C:cytosol"/>
    <property type="evidence" value="ECO:0007669"/>
    <property type="project" value="TreeGrafter"/>
</dbReference>
<dbReference type="Pfam" id="PF13419">
    <property type="entry name" value="HAD_2"/>
    <property type="match status" value="1"/>
</dbReference>
<dbReference type="SUPFAM" id="SSF56784">
    <property type="entry name" value="HAD-like"/>
    <property type="match status" value="1"/>
</dbReference>
<dbReference type="AlphaFoldDB" id="A0A100YXC9"/>
<dbReference type="Proteomes" id="UP000054078">
    <property type="component" value="Unassembled WGS sequence"/>
</dbReference>
<name>A0A100YXC9_TRASO</name>
<organism evidence="1 2">
    <name type="scientific">Tractidigestivibacter scatoligenes</name>
    <name type="common">Olsenella scatoligenes</name>
    <dbReference type="NCBI Taxonomy" id="1299998"/>
    <lineage>
        <taxon>Bacteria</taxon>
        <taxon>Bacillati</taxon>
        <taxon>Actinomycetota</taxon>
        <taxon>Coriobacteriia</taxon>
        <taxon>Coriobacteriales</taxon>
        <taxon>Atopobiaceae</taxon>
        <taxon>Tractidigestivibacter</taxon>
    </lineage>
</organism>
<evidence type="ECO:0000313" key="2">
    <source>
        <dbReference type="Proteomes" id="UP000054078"/>
    </source>
</evidence>
<evidence type="ECO:0000313" key="1">
    <source>
        <dbReference type="EMBL" id="KUH59431.1"/>
    </source>
</evidence>
<dbReference type="InterPro" id="IPR036412">
    <property type="entry name" value="HAD-like_sf"/>
</dbReference>
<dbReference type="InterPro" id="IPR023214">
    <property type="entry name" value="HAD_sf"/>
</dbReference>
<accession>A0A100YXC9</accession>
<sequence length="216" mass="23988">MSYQTAIFDLDGTLLNTLDDLYNAVNHSLVAYDLPKRSLAEVRLFTGNGIRRLIDLSVPEGTPSHLTDQVFDEFKTYYDAHKLDTTRPYTGMAEVIDDLRAAGVACAVVSNKADFAVQGIIDHFYPGKFDYVMGERAGIRRKPNRDMIDVILRDLGRSADGMVYVGDSEVDIETAKNCGCPCLSCSWGFRDREWLVEHGATTIVDTPAQLEAKILA</sequence>
<evidence type="ECO:0008006" key="3">
    <source>
        <dbReference type="Google" id="ProtNLM"/>
    </source>
</evidence>
<dbReference type="Gene3D" id="1.10.150.240">
    <property type="entry name" value="Putative phosphatase, domain 2"/>
    <property type="match status" value="1"/>
</dbReference>
<dbReference type="InterPro" id="IPR041492">
    <property type="entry name" value="HAD_2"/>
</dbReference>
<keyword evidence="2" id="KW-1185">Reference proteome</keyword>
<dbReference type="InterPro" id="IPR006439">
    <property type="entry name" value="HAD-SF_hydro_IA"/>
</dbReference>
<dbReference type="NCBIfam" id="TIGR01549">
    <property type="entry name" value="HAD-SF-IA-v1"/>
    <property type="match status" value="1"/>
</dbReference>
<dbReference type="RefSeq" id="WP_059053726.1">
    <property type="nucleotide sequence ID" value="NZ_LOJF01000001.1"/>
</dbReference>
<comment type="caution">
    <text evidence="1">The sequence shown here is derived from an EMBL/GenBank/DDBJ whole genome shotgun (WGS) entry which is preliminary data.</text>
</comment>
<dbReference type="InterPro" id="IPR050155">
    <property type="entry name" value="HAD-like_hydrolase_sf"/>
</dbReference>